<comment type="caution">
    <text evidence="2">The sequence shown here is derived from an EMBL/GenBank/DDBJ whole genome shotgun (WGS) entry which is preliminary data.</text>
</comment>
<evidence type="ECO:0000256" key="1">
    <source>
        <dbReference type="SAM" id="MobiDB-lite"/>
    </source>
</evidence>
<dbReference type="Gramene" id="OMO73353">
    <property type="protein sequence ID" value="OMO73353"/>
    <property type="gene ID" value="CCACVL1_17312"/>
</dbReference>
<sequence length="21" mass="2304">MALPEPETPSLISLTRDQFTG</sequence>
<dbReference type="Proteomes" id="UP000188268">
    <property type="component" value="Unassembled WGS sequence"/>
</dbReference>
<evidence type="ECO:0000313" key="2">
    <source>
        <dbReference type="EMBL" id="OMO73353.1"/>
    </source>
</evidence>
<feature type="region of interest" description="Disordered" evidence="1">
    <location>
        <begin position="1"/>
        <end position="21"/>
    </location>
</feature>
<keyword evidence="3" id="KW-1185">Reference proteome</keyword>
<feature type="compositionally biased region" description="Polar residues" evidence="1">
    <location>
        <begin position="10"/>
        <end position="21"/>
    </location>
</feature>
<accession>A0A1R3HSL0</accession>
<evidence type="ECO:0000313" key="3">
    <source>
        <dbReference type="Proteomes" id="UP000188268"/>
    </source>
</evidence>
<reference evidence="2 3" key="1">
    <citation type="submission" date="2013-09" db="EMBL/GenBank/DDBJ databases">
        <title>Corchorus capsularis genome sequencing.</title>
        <authorList>
            <person name="Alam M."/>
            <person name="Haque M.S."/>
            <person name="Islam M.S."/>
            <person name="Emdad E.M."/>
            <person name="Islam M.M."/>
            <person name="Ahmed B."/>
            <person name="Halim A."/>
            <person name="Hossen Q.M.M."/>
            <person name="Hossain M.Z."/>
            <person name="Ahmed R."/>
            <person name="Khan M.M."/>
            <person name="Islam R."/>
            <person name="Rashid M.M."/>
            <person name="Khan S.A."/>
            <person name="Rahman M.S."/>
            <person name="Alam M."/>
        </authorList>
    </citation>
    <scope>NUCLEOTIDE SEQUENCE [LARGE SCALE GENOMIC DNA]</scope>
    <source>
        <strain evidence="3">cv. CVL-1</strain>
        <tissue evidence="2">Whole seedling</tissue>
    </source>
</reference>
<gene>
    <name evidence="2" type="ORF">CCACVL1_17312</name>
</gene>
<dbReference type="EMBL" id="AWWV01011231">
    <property type="protein sequence ID" value="OMO73353.1"/>
    <property type="molecule type" value="Genomic_DNA"/>
</dbReference>
<protein>
    <submittedName>
        <fullName evidence="2">Uncharacterized protein</fullName>
    </submittedName>
</protein>
<name>A0A1R3HSL0_COCAP</name>
<dbReference type="AlphaFoldDB" id="A0A1R3HSL0"/>
<organism evidence="2 3">
    <name type="scientific">Corchorus capsularis</name>
    <name type="common">Jute</name>
    <dbReference type="NCBI Taxonomy" id="210143"/>
    <lineage>
        <taxon>Eukaryota</taxon>
        <taxon>Viridiplantae</taxon>
        <taxon>Streptophyta</taxon>
        <taxon>Embryophyta</taxon>
        <taxon>Tracheophyta</taxon>
        <taxon>Spermatophyta</taxon>
        <taxon>Magnoliopsida</taxon>
        <taxon>eudicotyledons</taxon>
        <taxon>Gunneridae</taxon>
        <taxon>Pentapetalae</taxon>
        <taxon>rosids</taxon>
        <taxon>malvids</taxon>
        <taxon>Malvales</taxon>
        <taxon>Malvaceae</taxon>
        <taxon>Grewioideae</taxon>
        <taxon>Apeibeae</taxon>
        <taxon>Corchorus</taxon>
    </lineage>
</organism>
<proteinExistence type="predicted"/>